<sequence length="112" mass="12282">MILAAMMATALLGADLSDMPTESAADLQCMGLLAVAIDDPAASDALKQQYTGGMMYYLGRLEGRDPARNWIGRMLEYTDSTPVQQVRSHSQRCGQELIAKGQEIFTQLDREP</sequence>
<reference evidence="1 2" key="1">
    <citation type="submission" date="2017-06" db="EMBL/GenBank/DDBJ databases">
        <title>Biodegradation of gentamicin by bacterial consortia AMQD4 in synthetic medium and raw gentamicin sewage.</title>
        <authorList>
            <person name="Chang H."/>
            <person name="Feng Y."/>
            <person name="Li Z."/>
            <person name="Xue J."/>
            <person name="Cheng D."/>
        </authorList>
    </citation>
    <scope>NUCLEOTIDE SEQUENCE [LARGE SCALE GENOMIC DNA]</scope>
    <source>
        <strain evidence="1 2">BZC3</strain>
    </source>
</reference>
<evidence type="ECO:0000313" key="1">
    <source>
        <dbReference type="EMBL" id="ASD27845.1"/>
    </source>
</evidence>
<name>A0A1Z3M0H1_BREDI</name>
<accession>A0A1Z3M0H1</accession>
<dbReference type="Proteomes" id="UP000197024">
    <property type="component" value="Chromosome"/>
</dbReference>
<proteinExistence type="predicted"/>
<gene>
    <name evidence="1" type="ORF">CD943_13700</name>
</gene>
<protein>
    <submittedName>
        <fullName evidence="1">Uncharacterized protein</fullName>
    </submittedName>
</protein>
<organism evidence="1 2">
    <name type="scientific">Brevundimonas diminuta</name>
    <name type="common">Pseudomonas diminuta</name>
    <dbReference type="NCBI Taxonomy" id="293"/>
    <lineage>
        <taxon>Bacteria</taxon>
        <taxon>Pseudomonadati</taxon>
        <taxon>Pseudomonadota</taxon>
        <taxon>Alphaproteobacteria</taxon>
        <taxon>Caulobacterales</taxon>
        <taxon>Caulobacteraceae</taxon>
        <taxon>Brevundimonas</taxon>
    </lineage>
</organism>
<dbReference type="RefSeq" id="WP_088411390.1">
    <property type="nucleotide sequence ID" value="NZ_CP021995.1"/>
</dbReference>
<dbReference type="STRING" id="293.GCA_000988015_03018"/>
<reference evidence="1 2" key="2">
    <citation type="submission" date="2017-06" db="EMBL/GenBank/DDBJ databases">
        <authorList>
            <person name="Kim H.J."/>
            <person name="Triplett B.A."/>
        </authorList>
    </citation>
    <scope>NUCLEOTIDE SEQUENCE [LARGE SCALE GENOMIC DNA]</scope>
    <source>
        <strain evidence="1 2">BZC3</strain>
    </source>
</reference>
<evidence type="ECO:0000313" key="2">
    <source>
        <dbReference type="Proteomes" id="UP000197024"/>
    </source>
</evidence>
<dbReference type="EMBL" id="CP021995">
    <property type="protein sequence ID" value="ASD27845.1"/>
    <property type="molecule type" value="Genomic_DNA"/>
</dbReference>
<dbReference type="AlphaFoldDB" id="A0A1Z3M0H1"/>